<dbReference type="Pfam" id="PF19903">
    <property type="entry name" value="DUF6376"/>
    <property type="match status" value="1"/>
</dbReference>
<protein>
    <submittedName>
        <fullName evidence="2">DUF6376 family protein</fullName>
    </submittedName>
</protein>
<keyword evidence="1" id="KW-0732">Signal</keyword>
<proteinExistence type="predicted"/>
<feature type="signal peptide" evidence="1">
    <location>
        <begin position="1"/>
        <end position="22"/>
    </location>
</feature>
<keyword evidence="3" id="KW-1185">Reference proteome</keyword>
<organism evidence="2 3">
    <name type="scientific">Oceanobacillus kapialis</name>
    <dbReference type="NCBI Taxonomy" id="481353"/>
    <lineage>
        <taxon>Bacteria</taxon>
        <taxon>Bacillati</taxon>
        <taxon>Bacillota</taxon>
        <taxon>Bacilli</taxon>
        <taxon>Bacillales</taxon>
        <taxon>Bacillaceae</taxon>
        <taxon>Oceanobacillus</taxon>
    </lineage>
</organism>
<dbReference type="PROSITE" id="PS51257">
    <property type="entry name" value="PROKAR_LIPOPROTEIN"/>
    <property type="match status" value="1"/>
</dbReference>
<gene>
    <name evidence="2" type="ORF">ACFSUN_15400</name>
</gene>
<accession>A0ABW5Q3D3</accession>
<name>A0ABW5Q3D3_9BACI</name>
<evidence type="ECO:0000256" key="1">
    <source>
        <dbReference type="SAM" id="SignalP"/>
    </source>
</evidence>
<feature type="chain" id="PRO_5046087567" evidence="1">
    <location>
        <begin position="23"/>
        <end position="136"/>
    </location>
</feature>
<evidence type="ECO:0000313" key="2">
    <source>
        <dbReference type="EMBL" id="MFD2630172.1"/>
    </source>
</evidence>
<dbReference type="InterPro" id="IPR045956">
    <property type="entry name" value="DUF6376"/>
</dbReference>
<dbReference type="RefSeq" id="WP_379563130.1">
    <property type="nucleotide sequence ID" value="NZ_CP085256.1"/>
</dbReference>
<dbReference type="Proteomes" id="UP001597451">
    <property type="component" value="Unassembled WGS sequence"/>
</dbReference>
<comment type="caution">
    <text evidence="2">The sequence shown here is derived from an EMBL/GenBank/DDBJ whole genome shotgun (WGS) entry which is preliminary data.</text>
</comment>
<reference evidence="3" key="1">
    <citation type="journal article" date="2019" name="Int. J. Syst. Evol. Microbiol.">
        <title>The Global Catalogue of Microorganisms (GCM) 10K type strain sequencing project: providing services to taxonomists for standard genome sequencing and annotation.</title>
        <authorList>
            <consortium name="The Broad Institute Genomics Platform"/>
            <consortium name="The Broad Institute Genome Sequencing Center for Infectious Disease"/>
            <person name="Wu L."/>
            <person name="Ma J."/>
        </authorList>
    </citation>
    <scope>NUCLEOTIDE SEQUENCE [LARGE SCALE GENOMIC DNA]</scope>
    <source>
        <strain evidence="3">TISTR 1858</strain>
    </source>
</reference>
<dbReference type="EMBL" id="JBHUMX010000041">
    <property type="protein sequence ID" value="MFD2630172.1"/>
    <property type="molecule type" value="Genomic_DNA"/>
</dbReference>
<sequence length="136" mass="15037">MKKIVMSMISVGVLILSGCSFLEETNDSVNYVSEATDYINGLSNFVEESANLEGEALEERVLTLQDNVQDFINLEAPGFAEDIHQELETKSEALLDATNGIIENGEVAIDQLENSQIYQTIENITSLMNQIENLGF</sequence>
<evidence type="ECO:0000313" key="3">
    <source>
        <dbReference type="Proteomes" id="UP001597451"/>
    </source>
</evidence>